<gene>
    <name evidence="1" type="ORF">METZ01_LOCUS327215</name>
</gene>
<reference evidence="1" key="1">
    <citation type="submission" date="2018-05" db="EMBL/GenBank/DDBJ databases">
        <authorList>
            <person name="Lanie J.A."/>
            <person name="Ng W.-L."/>
            <person name="Kazmierczak K.M."/>
            <person name="Andrzejewski T.M."/>
            <person name="Davidsen T.M."/>
            <person name="Wayne K.J."/>
            <person name="Tettelin H."/>
            <person name="Glass J.I."/>
            <person name="Rusch D."/>
            <person name="Podicherti R."/>
            <person name="Tsui H.-C.T."/>
            <person name="Winkler M.E."/>
        </authorList>
    </citation>
    <scope>NUCLEOTIDE SEQUENCE</scope>
</reference>
<protein>
    <submittedName>
        <fullName evidence="1">Uncharacterized protein</fullName>
    </submittedName>
</protein>
<feature type="non-terminal residue" evidence="1">
    <location>
        <position position="1"/>
    </location>
</feature>
<sequence length="54" mass="6067">AIKKKGMTKFTIPIVANQYQSFENASIFIFLYKHNPTTGMAPKKILRKAIITGP</sequence>
<organism evidence="1">
    <name type="scientific">marine metagenome</name>
    <dbReference type="NCBI Taxonomy" id="408172"/>
    <lineage>
        <taxon>unclassified sequences</taxon>
        <taxon>metagenomes</taxon>
        <taxon>ecological metagenomes</taxon>
    </lineage>
</organism>
<dbReference type="EMBL" id="UINC01108338">
    <property type="protein sequence ID" value="SVC74361.1"/>
    <property type="molecule type" value="Genomic_DNA"/>
</dbReference>
<accession>A0A382PQX2</accession>
<name>A0A382PQX2_9ZZZZ</name>
<evidence type="ECO:0000313" key="1">
    <source>
        <dbReference type="EMBL" id="SVC74361.1"/>
    </source>
</evidence>
<dbReference type="AlphaFoldDB" id="A0A382PQX2"/>
<proteinExistence type="predicted"/>